<organism evidence="1 2">
    <name type="scientific">Spartinivicinus poritis</name>
    <dbReference type="NCBI Taxonomy" id="2994640"/>
    <lineage>
        <taxon>Bacteria</taxon>
        <taxon>Pseudomonadati</taxon>
        <taxon>Pseudomonadota</taxon>
        <taxon>Gammaproteobacteria</taxon>
        <taxon>Oceanospirillales</taxon>
        <taxon>Zooshikellaceae</taxon>
        <taxon>Spartinivicinus</taxon>
    </lineage>
</organism>
<dbReference type="Proteomes" id="UP001528823">
    <property type="component" value="Unassembled WGS sequence"/>
</dbReference>
<keyword evidence="2" id="KW-1185">Reference proteome</keyword>
<name>A0ABT5U922_9GAMM</name>
<dbReference type="RefSeq" id="WP_274689214.1">
    <property type="nucleotide sequence ID" value="NZ_JAPMOU010000015.1"/>
</dbReference>
<dbReference type="EMBL" id="JAPMOU010000015">
    <property type="protein sequence ID" value="MDE1462863.1"/>
    <property type="molecule type" value="Genomic_DNA"/>
</dbReference>
<reference evidence="1 2" key="1">
    <citation type="submission" date="2022-11" db="EMBL/GenBank/DDBJ databases">
        <title>Spartinivicinus poritis sp. nov., isolated from scleractinian coral Porites lutea.</title>
        <authorList>
            <person name="Zhang G."/>
            <person name="Cai L."/>
            <person name="Wei Q."/>
        </authorList>
    </citation>
    <scope>NUCLEOTIDE SEQUENCE [LARGE SCALE GENOMIC DNA]</scope>
    <source>
        <strain evidence="1 2">A2-2</strain>
    </source>
</reference>
<gene>
    <name evidence="1" type="ORF">ORQ98_12885</name>
</gene>
<sequence length="215" mass="24434">MKKNLLLSLYRKFGAPLFFATSGVGFSLPYEVAAGEINSKAKTELFFSGDINVKKNQKVVSAMKPVLDWLTLELSNQLGYSRLVLLKTKSKFGITQYTFIQVINDLPIVNTHVSISVDDSTGEIIKANKKMVNSWQFDSIVVNPLIDKMEALKRTFGIYSHGRGFAVPPQIRLVYIPQHKQKKLIPAYEIKMVFRNPYQSQQVYVDIERGELIKN</sequence>
<proteinExistence type="predicted"/>
<accession>A0ABT5U922</accession>
<comment type="caution">
    <text evidence="1">The sequence shown here is derived from an EMBL/GenBank/DDBJ whole genome shotgun (WGS) entry which is preliminary data.</text>
</comment>
<protein>
    <submittedName>
        <fullName evidence="1">Uncharacterized protein</fullName>
    </submittedName>
</protein>
<evidence type="ECO:0000313" key="2">
    <source>
        <dbReference type="Proteomes" id="UP001528823"/>
    </source>
</evidence>
<evidence type="ECO:0000313" key="1">
    <source>
        <dbReference type="EMBL" id="MDE1462863.1"/>
    </source>
</evidence>